<sequence>MLIQQQIHTWKKNSDPNDGVSNIKKKGKRKQRNDSYTIPTMTVTSIAIPTTKSYLEEGIV</sequence>
<reference evidence="2" key="1">
    <citation type="submission" date="2021-06" db="EMBL/GenBank/DDBJ databases">
        <authorList>
            <person name="Kallberg Y."/>
            <person name="Tangrot J."/>
            <person name="Rosling A."/>
        </authorList>
    </citation>
    <scope>NUCLEOTIDE SEQUENCE</scope>
    <source>
        <strain evidence="2">MA453B</strain>
    </source>
</reference>
<accession>A0A9N9HXD5</accession>
<evidence type="ECO:0000256" key="1">
    <source>
        <dbReference type="SAM" id="MobiDB-lite"/>
    </source>
</evidence>
<protein>
    <submittedName>
        <fullName evidence="2">28342_t:CDS:1</fullName>
    </submittedName>
</protein>
<name>A0A9N9HXD5_9GLOM</name>
<organism evidence="2 3">
    <name type="scientific">Dentiscutata erythropus</name>
    <dbReference type="NCBI Taxonomy" id="1348616"/>
    <lineage>
        <taxon>Eukaryota</taxon>
        <taxon>Fungi</taxon>
        <taxon>Fungi incertae sedis</taxon>
        <taxon>Mucoromycota</taxon>
        <taxon>Glomeromycotina</taxon>
        <taxon>Glomeromycetes</taxon>
        <taxon>Diversisporales</taxon>
        <taxon>Gigasporaceae</taxon>
        <taxon>Dentiscutata</taxon>
    </lineage>
</organism>
<comment type="caution">
    <text evidence="2">The sequence shown here is derived from an EMBL/GenBank/DDBJ whole genome shotgun (WGS) entry which is preliminary data.</text>
</comment>
<evidence type="ECO:0000313" key="2">
    <source>
        <dbReference type="EMBL" id="CAG8710485.1"/>
    </source>
</evidence>
<dbReference type="AlphaFoldDB" id="A0A9N9HXD5"/>
<proteinExistence type="predicted"/>
<dbReference type="Proteomes" id="UP000789405">
    <property type="component" value="Unassembled WGS sequence"/>
</dbReference>
<gene>
    <name evidence="2" type="ORF">DERYTH_LOCUS13551</name>
</gene>
<evidence type="ECO:0000313" key="3">
    <source>
        <dbReference type="Proteomes" id="UP000789405"/>
    </source>
</evidence>
<keyword evidence="3" id="KW-1185">Reference proteome</keyword>
<dbReference type="EMBL" id="CAJVPY010009593">
    <property type="protein sequence ID" value="CAG8710485.1"/>
    <property type="molecule type" value="Genomic_DNA"/>
</dbReference>
<feature type="region of interest" description="Disordered" evidence="1">
    <location>
        <begin position="1"/>
        <end position="34"/>
    </location>
</feature>